<dbReference type="Proteomes" id="UP000178606">
    <property type="component" value="Unassembled WGS sequence"/>
</dbReference>
<sequence>MVTIGFYYEVFDDKRDAFERKFQEVLRAMEQVKGHRTSGLYRRVDAPGSYAILSEWDSQDDFTAFITSDIFKQVTRWGMEGILKGRPRHKIYPRSSDLTRTS</sequence>
<dbReference type="EMBL" id="MFKF01000424">
    <property type="protein sequence ID" value="OGG43859.1"/>
    <property type="molecule type" value="Genomic_DNA"/>
</dbReference>
<keyword evidence="2" id="KW-0503">Monooxygenase</keyword>
<dbReference type="AlphaFoldDB" id="A0A1F6C3S9"/>
<evidence type="ECO:0000259" key="1">
    <source>
        <dbReference type="PROSITE" id="PS51725"/>
    </source>
</evidence>
<organism evidence="2 3">
    <name type="scientific">Handelsmanbacteria sp. (strain RIFCSPLOWO2_12_FULL_64_10)</name>
    <dbReference type="NCBI Taxonomy" id="1817868"/>
    <lineage>
        <taxon>Bacteria</taxon>
        <taxon>Candidatus Handelsmaniibacteriota</taxon>
    </lineage>
</organism>
<dbReference type="SUPFAM" id="SSF54909">
    <property type="entry name" value="Dimeric alpha+beta barrel"/>
    <property type="match status" value="1"/>
</dbReference>
<proteinExistence type="predicted"/>
<comment type="caution">
    <text evidence="2">The sequence shown here is derived from an EMBL/GenBank/DDBJ whole genome shotgun (WGS) entry which is preliminary data.</text>
</comment>
<dbReference type="PROSITE" id="PS51725">
    <property type="entry name" value="ABM"/>
    <property type="match status" value="1"/>
</dbReference>
<evidence type="ECO:0000313" key="3">
    <source>
        <dbReference type="Proteomes" id="UP000178606"/>
    </source>
</evidence>
<feature type="domain" description="ABM" evidence="1">
    <location>
        <begin position="2"/>
        <end position="91"/>
    </location>
</feature>
<dbReference type="Gene3D" id="3.30.70.100">
    <property type="match status" value="1"/>
</dbReference>
<protein>
    <submittedName>
        <fullName evidence="2">Antibiotic biosynthesis monooxygenase</fullName>
    </submittedName>
</protein>
<accession>A0A1F6C3S9</accession>
<dbReference type="InterPro" id="IPR011008">
    <property type="entry name" value="Dimeric_a/b-barrel"/>
</dbReference>
<dbReference type="GO" id="GO:0004497">
    <property type="term" value="F:monooxygenase activity"/>
    <property type="evidence" value="ECO:0007669"/>
    <property type="project" value="UniProtKB-KW"/>
</dbReference>
<evidence type="ECO:0000313" key="2">
    <source>
        <dbReference type="EMBL" id="OGG43859.1"/>
    </source>
</evidence>
<gene>
    <name evidence="2" type="ORF">A3F84_27525</name>
</gene>
<name>A0A1F6C3S9_HANXR</name>
<dbReference type="Pfam" id="PF03992">
    <property type="entry name" value="ABM"/>
    <property type="match status" value="1"/>
</dbReference>
<keyword evidence="2" id="KW-0560">Oxidoreductase</keyword>
<reference evidence="2 3" key="1">
    <citation type="journal article" date="2016" name="Nat. Commun.">
        <title>Thousands of microbial genomes shed light on interconnected biogeochemical processes in an aquifer system.</title>
        <authorList>
            <person name="Anantharaman K."/>
            <person name="Brown C.T."/>
            <person name="Hug L.A."/>
            <person name="Sharon I."/>
            <person name="Castelle C.J."/>
            <person name="Probst A.J."/>
            <person name="Thomas B.C."/>
            <person name="Singh A."/>
            <person name="Wilkins M.J."/>
            <person name="Karaoz U."/>
            <person name="Brodie E.L."/>
            <person name="Williams K.H."/>
            <person name="Hubbard S.S."/>
            <person name="Banfield J.F."/>
        </authorList>
    </citation>
    <scope>NUCLEOTIDE SEQUENCE [LARGE SCALE GENOMIC DNA]</scope>
    <source>
        <strain evidence="3">RIFCSPLOWO2_12_FULL_64_10</strain>
    </source>
</reference>
<dbReference type="InterPro" id="IPR007138">
    <property type="entry name" value="ABM_dom"/>
</dbReference>